<evidence type="ECO:0000313" key="2">
    <source>
        <dbReference type="EMBL" id="CEI38606.1"/>
    </source>
</evidence>
<feature type="compositionally biased region" description="Polar residues" evidence="1">
    <location>
        <begin position="336"/>
        <end position="349"/>
    </location>
</feature>
<accession>A0A2L2SMT6</accession>
<dbReference type="AlphaFoldDB" id="A0A2L2SMT6"/>
<dbReference type="EMBL" id="LN649232">
    <property type="protein sequence ID" value="CEI38606.1"/>
    <property type="molecule type" value="Genomic_DNA"/>
</dbReference>
<evidence type="ECO:0000313" key="3">
    <source>
        <dbReference type="Proteomes" id="UP000245910"/>
    </source>
</evidence>
<feature type="region of interest" description="Disordered" evidence="1">
    <location>
        <begin position="322"/>
        <end position="349"/>
    </location>
</feature>
<evidence type="ECO:0000256" key="1">
    <source>
        <dbReference type="SAM" id="MobiDB-lite"/>
    </source>
</evidence>
<name>A0A2L2SMT6_9HYPO</name>
<reference evidence="3" key="1">
    <citation type="submission" date="2014-10" db="EMBL/GenBank/DDBJ databases">
        <authorList>
            <person name="King R."/>
        </authorList>
    </citation>
    <scope>NUCLEOTIDE SEQUENCE [LARGE SCALE GENOMIC DNA]</scope>
    <source>
        <strain evidence="3">A3/5</strain>
    </source>
</reference>
<keyword evidence="3" id="KW-1185">Reference proteome</keyword>
<proteinExistence type="predicted"/>
<sequence>MPFHSSSGSSYRSVRKCRRRHCDKEVAYYQSSDKSSFYCSKPAMLLTNAARLQKTGRGSVNITQFVAAPDAAKEYQTKTNPSVSQRETLRCGFAQSIVAKQMAATNIAATQTPSTVKITPRRTNARLRTALRIEVRNTTATNILVSILTALRRRWPRVGAKENAVTISRVRRRDVLGMWTWIPPTIRRRFAPTIVNARWHDAMVSSRLDRRFVPSMSALFQAAIDPETLIVPLAPGSVTDGFNFRRCPRHICELTGCDREARTHGSISPFCSDHRCLNNDCLNPAKIKHGFCRKDACLKPECGQPKADGYQDYCLNHIPTTPSSRSDYSTPALPPSRSTGSPWGFSSSGSRPYVVYCPKPIRISELLGSSSRSRSRELRYMQMNNAFRDSTPRHQRH</sequence>
<protein>
    <submittedName>
        <fullName evidence="2">Uncharacterized protein</fullName>
    </submittedName>
</protein>
<dbReference type="Proteomes" id="UP000245910">
    <property type="component" value="Chromosome IIII"/>
</dbReference>
<organism evidence="2 3">
    <name type="scientific">Fusarium venenatum</name>
    <dbReference type="NCBI Taxonomy" id="56646"/>
    <lineage>
        <taxon>Eukaryota</taxon>
        <taxon>Fungi</taxon>
        <taxon>Dikarya</taxon>
        <taxon>Ascomycota</taxon>
        <taxon>Pezizomycotina</taxon>
        <taxon>Sordariomycetes</taxon>
        <taxon>Hypocreomycetidae</taxon>
        <taxon>Hypocreales</taxon>
        <taxon>Nectriaceae</taxon>
        <taxon>Fusarium</taxon>
    </lineage>
</organism>